<feature type="transmembrane region" description="Helical" evidence="2">
    <location>
        <begin position="37"/>
        <end position="57"/>
    </location>
</feature>
<feature type="region of interest" description="Disordered" evidence="1">
    <location>
        <begin position="81"/>
        <end position="132"/>
    </location>
</feature>
<dbReference type="Proteomes" id="UP000237144">
    <property type="component" value="Unassembled WGS sequence"/>
</dbReference>
<dbReference type="EMBL" id="PJQD01000020">
    <property type="protein sequence ID" value="POY74920.1"/>
    <property type="molecule type" value="Genomic_DNA"/>
</dbReference>
<dbReference type="STRING" id="741276.A0A2S5BDS6"/>
<dbReference type="AlphaFoldDB" id="A0A2S5BDS6"/>
<keyword evidence="2" id="KW-1133">Transmembrane helix</keyword>
<feature type="compositionally biased region" description="Pro residues" evidence="1">
    <location>
        <begin position="12"/>
        <end position="21"/>
    </location>
</feature>
<proteinExistence type="predicted"/>
<reference evidence="3 4" key="1">
    <citation type="journal article" date="2018" name="Front. Microbiol.">
        <title>Prospects for Fungal Bioremediation of Acidic Radioactive Waste Sites: Characterization and Genome Sequence of Rhodotorula taiwanensis MD1149.</title>
        <authorList>
            <person name="Tkavc R."/>
            <person name="Matrosova V.Y."/>
            <person name="Grichenko O.E."/>
            <person name="Gostincar C."/>
            <person name="Volpe R.P."/>
            <person name="Klimenkova P."/>
            <person name="Gaidamakova E.K."/>
            <person name="Zhou C.E."/>
            <person name="Stewart B.J."/>
            <person name="Lyman M.G."/>
            <person name="Malfatti S.A."/>
            <person name="Rubinfeld B."/>
            <person name="Courtot M."/>
            <person name="Singh J."/>
            <person name="Dalgard C.L."/>
            <person name="Hamilton T."/>
            <person name="Frey K.G."/>
            <person name="Gunde-Cimerman N."/>
            <person name="Dugan L."/>
            <person name="Daly M.J."/>
        </authorList>
    </citation>
    <scope>NUCLEOTIDE SEQUENCE [LARGE SCALE GENOMIC DNA]</scope>
    <source>
        <strain evidence="3 4">MD1149</strain>
    </source>
</reference>
<organism evidence="3 4">
    <name type="scientific">Rhodotorula taiwanensis</name>
    <dbReference type="NCBI Taxonomy" id="741276"/>
    <lineage>
        <taxon>Eukaryota</taxon>
        <taxon>Fungi</taxon>
        <taxon>Dikarya</taxon>
        <taxon>Basidiomycota</taxon>
        <taxon>Pucciniomycotina</taxon>
        <taxon>Microbotryomycetes</taxon>
        <taxon>Sporidiobolales</taxon>
        <taxon>Sporidiobolaceae</taxon>
        <taxon>Rhodotorula</taxon>
    </lineage>
</organism>
<sequence length="132" mass="14851">MQLPGQPARKPIVPPPIPPSKLPQHVAPSRLSRATQIFAFSLATGMTFYAVLLYDFGPREHVFMPLRRWVDDHTASLFTLSDQDRQALSPQKDRTPTVPASSVKPDTRTPIEYFKENPWKKGGDAVEEGKRV</sequence>
<gene>
    <name evidence="3" type="ORF">BMF94_1896</name>
</gene>
<evidence type="ECO:0000256" key="1">
    <source>
        <dbReference type="SAM" id="MobiDB-lite"/>
    </source>
</evidence>
<feature type="region of interest" description="Disordered" evidence="1">
    <location>
        <begin position="1"/>
        <end position="26"/>
    </location>
</feature>
<feature type="compositionally biased region" description="Basic and acidic residues" evidence="1">
    <location>
        <begin position="105"/>
        <end position="132"/>
    </location>
</feature>
<evidence type="ECO:0000313" key="4">
    <source>
        <dbReference type="Proteomes" id="UP000237144"/>
    </source>
</evidence>
<evidence type="ECO:0000256" key="2">
    <source>
        <dbReference type="SAM" id="Phobius"/>
    </source>
</evidence>
<comment type="caution">
    <text evidence="3">The sequence shown here is derived from an EMBL/GenBank/DDBJ whole genome shotgun (WGS) entry which is preliminary data.</text>
</comment>
<keyword evidence="2" id="KW-0472">Membrane</keyword>
<evidence type="ECO:0000313" key="3">
    <source>
        <dbReference type="EMBL" id="POY74920.1"/>
    </source>
</evidence>
<accession>A0A2S5BDS6</accession>
<dbReference type="OrthoDB" id="192748at2759"/>
<protein>
    <submittedName>
        <fullName evidence="3">Uncharacterized protein</fullName>
    </submittedName>
</protein>
<name>A0A2S5BDS6_9BASI</name>
<keyword evidence="2" id="KW-0812">Transmembrane</keyword>
<keyword evidence="4" id="KW-1185">Reference proteome</keyword>